<dbReference type="Proteomes" id="UP000246050">
    <property type="component" value="Unassembled WGS sequence"/>
</dbReference>
<keyword evidence="1" id="KW-0808">Transferase</keyword>
<gene>
    <name evidence="4" type="ORF">DKT69_24410</name>
</gene>
<dbReference type="Pfam" id="PF00294">
    <property type="entry name" value="PfkB"/>
    <property type="match status" value="1"/>
</dbReference>
<dbReference type="AlphaFoldDB" id="A0A317DHG5"/>
<name>A0A317DHG5_9ACTN</name>
<dbReference type="OrthoDB" id="7946249at2"/>
<evidence type="ECO:0000256" key="1">
    <source>
        <dbReference type="ARBA" id="ARBA00022679"/>
    </source>
</evidence>
<evidence type="ECO:0000256" key="2">
    <source>
        <dbReference type="ARBA" id="ARBA00022777"/>
    </source>
</evidence>
<proteinExistence type="predicted"/>
<dbReference type="PANTHER" id="PTHR10584">
    <property type="entry name" value="SUGAR KINASE"/>
    <property type="match status" value="1"/>
</dbReference>
<dbReference type="InterPro" id="IPR011611">
    <property type="entry name" value="PfkB_dom"/>
</dbReference>
<evidence type="ECO:0000313" key="4">
    <source>
        <dbReference type="EMBL" id="PWR12243.1"/>
    </source>
</evidence>
<comment type="caution">
    <text evidence="4">The sequence shown here is derived from an EMBL/GenBank/DDBJ whole genome shotgun (WGS) entry which is preliminary data.</text>
</comment>
<protein>
    <submittedName>
        <fullName evidence="4">2-keto-3-deoxygluconate kinase</fullName>
    </submittedName>
</protein>
<keyword evidence="2 4" id="KW-0418">Kinase</keyword>
<organism evidence="4 5">
    <name type="scientific">Micromonospora sicca</name>
    <dbReference type="NCBI Taxonomy" id="2202420"/>
    <lineage>
        <taxon>Bacteria</taxon>
        <taxon>Bacillati</taxon>
        <taxon>Actinomycetota</taxon>
        <taxon>Actinomycetes</taxon>
        <taxon>Micromonosporales</taxon>
        <taxon>Micromonosporaceae</taxon>
        <taxon>Micromonospora</taxon>
    </lineage>
</organism>
<evidence type="ECO:0000313" key="5">
    <source>
        <dbReference type="Proteomes" id="UP000246050"/>
    </source>
</evidence>
<dbReference type="GO" id="GO:0016301">
    <property type="term" value="F:kinase activity"/>
    <property type="evidence" value="ECO:0007669"/>
    <property type="project" value="UniProtKB-KW"/>
</dbReference>
<sequence length="321" mass="32232">MVTGLPGQAPDVLVIGEVLVELTALEPLRDGTQLRLGFSGDALNAAAAAAAAGAHTCLLARVPDDELGDQLVARVAALGVDTSLLVRTAGQHGLYLQHADPEGQREFVYVRRGSAGSSLTDSDVPEAAARAGVVLASGVACAISASARSAVHVAARAARCFIYDPNWRPRLVDAATAGSHLRTLAPYARLVTPAWPREAGALLGATPAGPAEACAALRALGAGAVALTQGSRGVLLDDGGDLTAVPAYPVDHVADQTGAGDVLTGPVAARLALGDDLCAAVRLGAAAAALSLRGHGGTGYLAGLDESRRLVARTSGLEVST</sequence>
<accession>A0A317DHG5</accession>
<dbReference type="InterPro" id="IPR029056">
    <property type="entry name" value="Ribokinase-like"/>
</dbReference>
<feature type="domain" description="Carbohydrate kinase PfkB" evidence="3">
    <location>
        <begin position="11"/>
        <end position="298"/>
    </location>
</feature>
<dbReference type="RefSeq" id="WP_109803834.1">
    <property type="nucleotide sequence ID" value="NZ_QGKS01000294.1"/>
</dbReference>
<reference evidence="4 5" key="1">
    <citation type="submission" date="2018-05" db="EMBL/GenBank/DDBJ databases">
        <title>Micromonosporas from Atacama Desert.</title>
        <authorList>
            <person name="Carro L."/>
            <person name="Golinska P."/>
            <person name="Klenk H.-P."/>
            <person name="Goodfellow M."/>
        </authorList>
    </citation>
    <scope>NUCLEOTIDE SEQUENCE [LARGE SCALE GENOMIC DNA]</scope>
    <source>
        <strain evidence="4 5">4G51</strain>
    </source>
</reference>
<dbReference type="SUPFAM" id="SSF53613">
    <property type="entry name" value="Ribokinase-like"/>
    <property type="match status" value="1"/>
</dbReference>
<dbReference type="EMBL" id="QGKS01000294">
    <property type="protein sequence ID" value="PWR12243.1"/>
    <property type="molecule type" value="Genomic_DNA"/>
</dbReference>
<dbReference type="GO" id="GO:0005829">
    <property type="term" value="C:cytosol"/>
    <property type="evidence" value="ECO:0007669"/>
    <property type="project" value="TreeGrafter"/>
</dbReference>
<dbReference type="PANTHER" id="PTHR10584:SF157">
    <property type="entry name" value="SULFOFRUCTOSE KINASE"/>
    <property type="match status" value="1"/>
</dbReference>
<evidence type="ECO:0000259" key="3">
    <source>
        <dbReference type="Pfam" id="PF00294"/>
    </source>
</evidence>
<dbReference type="Gene3D" id="3.40.1190.20">
    <property type="match status" value="1"/>
</dbReference>